<evidence type="ECO:0000259" key="3">
    <source>
        <dbReference type="Pfam" id="PF25917"/>
    </source>
</evidence>
<keyword evidence="2" id="KW-0812">Transmembrane</keyword>
<dbReference type="Pfam" id="PF25917">
    <property type="entry name" value="BSH_RND"/>
    <property type="match status" value="1"/>
</dbReference>
<keyword evidence="5" id="KW-1185">Reference proteome</keyword>
<evidence type="ECO:0000313" key="5">
    <source>
        <dbReference type="Proteomes" id="UP000305417"/>
    </source>
</evidence>
<feature type="coiled-coil region" evidence="1">
    <location>
        <begin position="143"/>
        <end position="177"/>
    </location>
</feature>
<dbReference type="PANTHER" id="PTHR30438:SF2">
    <property type="entry name" value="MEMBRANE PROTEIN"/>
    <property type="match status" value="1"/>
</dbReference>
<protein>
    <submittedName>
        <fullName evidence="4">HlyD family efflux transporter periplasmic adaptor subunit</fullName>
    </submittedName>
</protein>
<keyword evidence="1" id="KW-0175">Coiled coil</keyword>
<evidence type="ECO:0000256" key="2">
    <source>
        <dbReference type="SAM" id="Phobius"/>
    </source>
</evidence>
<dbReference type="Gene3D" id="2.40.30.170">
    <property type="match status" value="1"/>
</dbReference>
<dbReference type="PANTHER" id="PTHR30438">
    <property type="entry name" value="36 KDA ANTIGEN-RELATED"/>
    <property type="match status" value="1"/>
</dbReference>
<comment type="caution">
    <text evidence="4">The sequence shown here is derived from an EMBL/GenBank/DDBJ whole genome shotgun (WGS) entry which is preliminary data.</text>
</comment>
<dbReference type="SUPFAM" id="SSF111369">
    <property type="entry name" value="HlyD-like secretion proteins"/>
    <property type="match status" value="1"/>
</dbReference>
<reference evidence="4 5" key="1">
    <citation type="submission" date="2019-05" db="EMBL/GenBank/DDBJ databases">
        <title>Arcobacter cibarius and Arcobacter thereius providing challenges in identification an antibiotic susceptibility and Quinolone resistance.</title>
        <authorList>
            <person name="Busch A."/>
            <person name="Hanel I."/>
            <person name="Hotzel H."/>
            <person name="Tomaso H."/>
        </authorList>
    </citation>
    <scope>NUCLEOTIDE SEQUENCE [LARGE SCALE GENOMIC DNA]</scope>
    <source>
        <strain evidence="4 5">16CS0831-2</strain>
    </source>
</reference>
<accession>A0ABY2V5A1</accession>
<evidence type="ECO:0000256" key="1">
    <source>
        <dbReference type="SAM" id="Coils"/>
    </source>
</evidence>
<feature type="domain" description="Multidrug resistance protein MdtA-like barrel-sandwich hybrid" evidence="3">
    <location>
        <begin position="51"/>
        <end position="218"/>
    </location>
</feature>
<organism evidence="4 5">
    <name type="scientific">Aliarcobacter cibarius</name>
    <dbReference type="NCBI Taxonomy" id="255507"/>
    <lineage>
        <taxon>Bacteria</taxon>
        <taxon>Pseudomonadati</taxon>
        <taxon>Campylobacterota</taxon>
        <taxon>Epsilonproteobacteria</taxon>
        <taxon>Campylobacterales</taxon>
        <taxon>Arcobacteraceae</taxon>
        <taxon>Aliarcobacter</taxon>
    </lineage>
</organism>
<sequence>MLALGNVLKKLFLFIIIGLFFGALYYFYYIKRESNIPEGFAFGNGRTQTTQVDISSKLSGRLESITVQEGDLVEKNQLLAQIEVKELNTKLQEAIAHKNQAIENKKYTLEIVNQRQSELSLVKKDFDRANNLFKSKSISLAEFQKRETELKNAQIALNAAKTQVNSSEATISALDAQIETIKVNIEDSKLYSPIKGRVLYKIAQNGEIVPSGGKVLVILDLMDTYMNIFLPTFQAGLVDIGSEARIVFDAIPNVAIPATVTFVSPLAQFTPKEIETKEEREKLMFRVKVKINSDLIEKYYEQVKTGLPGVAYIKLDKNAVWPEYLNNLPKDIKPNE</sequence>
<name>A0ABY2V5A1_9BACT</name>
<gene>
    <name evidence="4" type="ORF">FE247_05420</name>
</gene>
<proteinExistence type="predicted"/>
<keyword evidence="2" id="KW-1133">Transmembrane helix</keyword>
<dbReference type="InterPro" id="IPR058625">
    <property type="entry name" value="MdtA-like_BSH"/>
</dbReference>
<dbReference type="Gene3D" id="2.40.50.100">
    <property type="match status" value="1"/>
</dbReference>
<dbReference type="Proteomes" id="UP000305417">
    <property type="component" value="Unassembled WGS sequence"/>
</dbReference>
<feature type="transmembrane region" description="Helical" evidence="2">
    <location>
        <begin position="12"/>
        <end position="30"/>
    </location>
</feature>
<dbReference type="EMBL" id="VBUC01000010">
    <property type="protein sequence ID" value="TLS99526.1"/>
    <property type="molecule type" value="Genomic_DNA"/>
</dbReference>
<keyword evidence="2" id="KW-0472">Membrane</keyword>
<dbReference type="Gene3D" id="1.10.287.470">
    <property type="entry name" value="Helix hairpin bin"/>
    <property type="match status" value="1"/>
</dbReference>
<evidence type="ECO:0000313" key="4">
    <source>
        <dbReference type="EMBL" id="TLS99526.1"/>
    </source>
</evidence>